<organism evidence="2 3">
    <name type="scientific">Neonectria ditissima</name>
    <dbReference type="NCBI Taxonomy" id="78410"/>
    <lineage>
        <taxon>Eukaryota</taxon>
        <taxon>Fungi</taxon>
        <taxon>Dikarya</taxon>
        <taxon>Ascomycota</taxon>
        <taxon>Pezizomycotina</taxon>
        <taxon>Sordariomycetes</taxon>
        <taxon>Hypocreomycetidae</taxon>
        <taxon>Hypocreales</taxon>
        <taxon>Nectriaceae</taxon>
        <taxon>Neonectria</taxon>
    </lineage>
</organism>
<dbReference type="Proteomes" id="UP000050424">
    <property type="component" value="Unassembled WGS sequence"/>
</dbReference>
<feature type="compositionally biased region" description="Low complexity" evidence="1">
    <location>
        <begin position="242"/>
        <end position="251"/>
    </location>
</feature>
<comment type="caution">
    <text evidence="2">The sequence shown here is derived from an EMBL/GenBank/DDBJ whole genome shotgun (WGS) entry which is preliminary data.</text>
</comment>
<dbReference type="AlphaFoldDB" id="A0A0P7BCE3"/>
<feature type="compositionally biased region" description="Pro residues" evidence="1">
    <location>
        <begin position="39"/>
        <end position="60"/>
    </location>
</feature>
<accession>A0A0P7BCE3</accession>
<evidence type="ECO:0000313" key="3">
    <source>
        <dbReference type="Proteomes" id="UP000050424"/>
    </source>
</evidence>
<proteinExistence type="predicted"/>
<feature type="compositionally biased region" description="Low complexity" evidence="1">
    <location>
        <begin position="61"/>
        <end position="85"/>
    </location>
</feature>
<feature type="compositionally biased region" description="Basic and acidic residues" evidence="1">
    <location>
        <begin position="371"/>
        <end position="381"/>
    </location>
</feature>
<feature type="compositionally biased region" description="Low complexity" evidence="1">
    <location>
        <begin position="12"/>
        <end position="38"/>
    </location>
</feature>
<evidence type="ECO:0000313" key="2">
    <source>
        <dbReference type="EMBL" id="KPM38539.1"/>
    </source>
</evidence>
<dbReference type="OrthoDB" id="5207413at2759"/>
<evidence type="ECO:0000256" key="1">
    <source>
        <dbReference type="SAM" id="MobiDB-lite"/>
    </source>
</evidence>
<keyword evidence="3" id="KW-1185">Reference proteome</keyword>
<sequence length="509" mass="56369">MGTRWATQFLHSASYPLPPTTTTSSTFASSTSTSTYPSFLPPSALPPFAPPFLPHPPPPHSAHLAPASGSVSASAPASAAAYSSPNTAHLDPDVSPDPYLRPRPSSQSLLALRSRSSSTSNLRHPDILDPIPSTAAMAERPAIYVHFEFGVSWTPRHAPRNRQLTYMSKSMRDRANHFPRQLPPPTTNFLTAPVVYQEASQSQAQPQAQLQPQNQPQHYVQPQNNQQSYFPREIVTVPPPIQQQQQQSQPQTLQWETLPTQRPSRSQTRSSHERGRSAPPPFNDSPWDVNAEPSSSNAMGNTQGPRPEPEVWKALPATPNQFRLGEDGMPWSSWTFPMGYSDDDNEDSDEQAYRRQLNIPRVSETSPGSSRRPEFNDRDKSKVREMQSLAAAMVTVDNGFEDQWWYQGSRLVNVGGNLLPTTAGARADADGSDDTVTWADAPQFRASQDGQEYEEDQEVAQPSWASFRLTSPRSSIVDIVSPVSEFSSPVSSYRGLQRSLTTRSDELHM</sequence>
<feature type="compositionally biased region" description="Low complexity" evidence="1">
    <location>
        <begin position="102"/>
        <end position="122"/>
    </location>
</feature>
<gene>
    <name evidence="2" type="ORF">AK830_g8035</name>
</gene>
<feature type="region of interest" description="Disordered" evidence="1">
    <location>
        <begin position="356"/>
        <end position="381"/>
    </location>
</feature>
<reference evidence="2 3" key="1">
    <citation type="submission" date="2015-09" db="EMBL/GenBank/DDBJ databases">
        <title>Draft genome of a European isolate of the apple canker pathogen Neonectria ditissima.</title>
        <authorList>
            <person name="Gomez-Cortecero A."/>
            <person name="Harrison R.J."/>
            <person name="Armitage A.D."/>
        </authorList>
    </citation>
    <scope>NUCLEOTIDE SEQUENCE [LARGE SCALE GENOMIC DNA]</scope>
    <source>
        <strain evidence="2 3">R09/05</strain>
    </source>
</reference>
<dbReference type="EMBL" id="LKCW01000131">
    <property type="protein sequence ID" value="KPM38539.1"/>
    <property type="molecule type" value="Genomic_DNA"/>
</dbReference>
<protein>
    <submittedName>
        <fullName evidence="2">Uncharacterized protein</fullName>
    </submittedName>
</protein>
<feature type="compositionally biased region" description="Polar residues" evidence="1">
    <location>
        <begin position="292"/>
        <end position="304"/>
    </location>
</feature>
<feature type="compositionally biased region" description="Low complexity" evidence="1">
    <location>
        <begin position="259"/>
        <end position="269"/>
    </location>
</feature>
<feature type="region of interest" description="Disordered" evidence="1">
    <location>
        <begin position="198"/>
        <end position="222"/>
    </location>
</feature>
<feature type="region of interest" description="Disordered" evidence="1">
    <location>
        <begin position="12"/>
        <end position="127"/>
    </location>
</feature>
<name>A0A0P7BCE3_9HYPO</name>
<feature type="region of interest" description="Disordered" evidence="1">
    <location>
        <begin position="240"/>
        <end position="312"/>
    </location>
</feature>